<keyword evidence="5" id="KW-1185">Reference proteome</keyword>
<dbReference type="Pfam" id="PF04041">
    <property type="entry name" value="Glyco_hydro_130"/>
    <property type="match status" value="1"/>
</dbReference>
<dbReference type="RefSeq" id="WP_112085304.1">
    <property type="nucleotide sequence ID" value="NZ_QLSV01000003.1"/>
</dbReference>
<dbReference type="PANTHER" id="PTHR34106:SF5">
    <property type="entry name" value="GLYCOSIDASE"/>
    <property type="match status" value="1"/>
</dbReference>
<keyword evidence="4" id="KW-0378">Hydrolase</keyword>
<dbReference type="PIRSF" id="PIRSF016202">
    <property type="entry name" value="PH1107"/>
    <property type="match status" value="1"/>
</dbReference>
<dbReference type="SUPFAM" id="SSF75005">
    <property type="entry name" value="Arabinanase/levansucrase/invertase"/>
    <property type="match status" value="1"/>
</dbReference>
<reference evidence="4 5" key="1">
    <citation type="submission" date="2018-06" db="EMBL/GenBank/DDBJ databases">
        <title>Genomic Encyclopedia of Type Strains, Phase III (KMG-III): the genomes of soil and plant-associated and newly described type strains.</title>
        <authorList>
            <person name="Whitman W."/>
        </authorList>
    </citation>
    <scope>NUCLEOTIDE SEQUENCE [LARGE SCALE GENOMIC DNA]</scope>
    <source>
        <strain evidence="4 5">CGMCC 1.12504</strain>
    </source>
</reference>
<proteinExistence type="inferred from homology"/>
<dbReference type="CDD" id="cd18614">
    <property type="entry name" value="GH130"/>
    <property type="match status" value="1"/>
</dbReference>
<comment type="similarity">
    <text evidence="3">Belongs to the glycosyl hydrolase 130 family.</text>
</comment>
<gene>
    <name evidence="4" type="ORF">B0I10_103298</name>
</gene>
<dbReference type="InterPro" id="IPR023296">
    <property type="entry name" value="Glyco_hydro_beta-prop_sf"/>
</dbReference>
<dbReference type="OrthoDB" id="9775877at2"/>
<dbReference type="AlphaFoldDB" id="A0A328WX43"/>
<evidence type="ECO:0000256" key="3">
    <source>
        <dbReference type="ARBA" id="ARBA00024356"/>
    </source>
</evidence>
<keyword evidence="2" id="KW-0808">Transferase</keyword>
<organism evidence="4 5">
    <name type="scientific">Flavobacterium lacus</name>
    <dbReference type="NCBI Taxonomy" id="1353778"/>
    <lineage>
        <taxon>Bacteria</taxon>
        <taxon>Pseudomonadati</taxon>
        <taxon>Bacteroidota</taxon>
        <taxon>Flavobacteriia</taxon>
        <taxon>Flavobacteriales</taxon>
        <taxon>Flavobacteriaceae</taxon>
        <taxon>Flavobacterium</taxon>
    </lineage>
</organism>
<dbReference type="EMBL" id="QLSV01000003">
    <property type="protein sequence ID" value="RAR49875.1"/>
    <property type="molecule type" value="Genomic_DNA"/>
</dbReference>
<protein>
    <submittedName>
        <fullName evidence="4">Putative GH43/DUF377 family glycosyl hydrolase</fullName>
    </submittedName>
</protein>
<dbReference type="InterPro" id="IPR007184">
    <property type="entry name" value="Mannoside_phosphorylase"/>
</dbReference>
<sequence length="345" mass="39325">MIKVKKHGIILKKTHLSFEDDSVLNPAIFQEDNTLHMLYRAVRNGNYSTVGYCKLNGPLEVVERNDTPLLIPFSEEESNGVEDPRIVKIEGTFFITYTAYNGINALGALVTSTDLKTFERHGIIVPIFTFDEFKKLAECNNLINAKYFRHVRHFDHKKEIYLWDKDVVFFPRKIDGKFAFLHRIRPGIQLVMVEDLKELTKEFWNHYFLHFKKHIVMDPVGINHESGYLGAGAPPIETELGWLLIYHGVYDTSAGYIYSAAAALLDIDNPLKVIARLVDPLFIPKEEYELKGVVNNVVFPTGTALFDDTLYIYYGAADKCIAAASVSLKELLNELMLNKVTNESN</sequence>
<keyword evidence="1" id="KW-0328">Glycosyltransferase</keyword>
<dbReference type="Proteomes" id="UP000249518">
    <property type="component" value="Unassembled WGS sequence"/>
</dbReference>
<evidence type="ECO:0000256" key="2">
    <source>
        <dbReference type="ARBA" id="ARBA00022679"/>
    </source>
</evidence>
<evidence type="ECO:0000313" key="5">
    <source>
        <dbReference type="Proteomes" id="UP000249518"/>
    </source>
</evidence>
<dbReference type="GO" id="GO:0016757">
    <property type="term" value="F:glycosyltransferase activity"/>
    <property type="evidence" value="ECO:0007669"/>
    <property type="project" value="UniProtKB-KW"/>
</dbReference>
<dbReference type="GO" id="GO:0016787">
    <property type="term" value="F:hydrolase activity"/>
    <property type="evidence" value="ECO:0007669"/>
    <property type="project" value="UniProtKB-KW"/>
</dbReference>
<dbReference type="Gene3D" id="2.115.10.20">
    <property type="entry name" value="Glycosyl hydrolase domain, family 43"/>
    <property type="match status" value="1"/>
</dbReference>
<evidence type="ECO:0000313" key="4">
    <source>
        <dbReference type="EMBL" id="RAR49875.1"/>
    </source>
</evidence>
<comment type="caution">
    <text evidence="4">The sequence shown here is derived from an EMBL/GenBank/DDBJ whole genome shotgun (WGS) entry which is preliminary data.</text>
</comment>
<dbReference type="PANTHER" id="PTHR34106">
    <property type="entry name" value="GLYCOSIDASE"/>
    <property type="match status" value="1"/>
</dbReference>
<evidence type="ECO:0000256" key="1">
    <source>
        <dbReference type="ARBA" id="ARBA00022676"/>
    </source>
</evidence>
<name>A0A328WX43_9FLAO</name>
<accession>A0A328WX43</accession>